<dbReference type="EMBL" id="NKXS01008372">
    <property type="protein sequence ID" value="PIM98468.1"/>
    <property type="molecule type" value="Genomic_DNA"/>
</dbReference>
<name>A0A2G9FZH3_9LAMI</name>
<organism evidence="3 4">
    <name type="scientific">Handroanthus impetiginosus</name>
    <dbReference type="NCBI Taxonomy" id="429701"/>
    <lineage>
        <taxon>Eukaryota</taxon>
        <taxon>Viridiplantae</taxon>
        <taxon>Streptophyta</taxon>
        <taxon>Embryophyta</taxon>
        <taxon>Tracheophyta</taxon>
        <taxon>Spermatophyta</taxon>
        <taxon>Magnoliopsida</taxon>
        <taxon>eudicotyledons</taxon>
        <taxon>Gunneridae</taxon>
        <taxon>Pentapetalae</taxon>
        <taxon>asterids</taxon>
        <taxon>lamiids</taxon>
        <taxon>Lamiales</taxon>
        <taxon>Bignoniaceae</taxon>
        <taxon>Crescentiina</taxon>
        <taxon>Tabebuia alliance</taxon>
        <taxon>Handroanthus</taxon>
    </lineage>
</organism>
<feature type="region of interest" description="Disordered" evidence="2">
    <location>
        <begin position="345"/>
        <end position="364"/>
    </location>
</feature>
<keyword evidence="1" id="KW-0175">Coiled coil</keyword>
<comment type="caution">
    <text evidence="3">The sequence shown here is derived from an EMBL/GenBank/DDBJ whole genome shotgun (WGS) entry which is preliminary data.</text>
</comment>
<dbReference type="OrthoDB" id="914169at2759"/>
<keyword evidence="4" id="KW-1185">Reference proteome</keyword>
<dbReference type="Pfam" id="PF03004">
    <property type="entry name" value="Transposase_24"/>
    <property type="match status" value="1"/>
</dbReference>
<feature type="compositionally biased region" description="Low complexity" evidence="2">
    <location>
        <begin position="28"/>
        <end position="43"/>
    </location>
</feature>
<feature type="compositionally biased region" description="Basic and acidic residues" evidence="2">
    <location>
        <begin position="355"/>
        <end position="364"/>
    </location>
</feature>
<proteinExistence type="predicted"/>
<feature type="compositionally biased region" description="Polar residues" evidence="2">
    <location>
        <begin position="1"/>
        <end position="10"/>
    </location>
</feature>
<evidence type="ECO:0000313" key="3">
    <source>
        <dbReference type="EMBL" id="PIM98468.1"/>
    </source>
</evidence>
<gene>
    <name evidence="3" type="ORF">CDL12_29055</name>
</gene>
<feature type="coiled-coil region" evidence="1">
    <location>
        <begin position="270"/>
        <end position="333"/>
    </location>
</feature>
<dbReference type="InterPro" id="IPR004252">
    <property type="entry name" value="Probable_transposase_24"/>
</dbReference>
<evidence type="ECO:0000256" key="2">
    <source>
        <dbReference type="SAM" id="MobiDB-lite"/>
    </source>
</evidence>
<feature type="region of interest" description="Disordered" evidence="2">
    <location>
        <begin position="1"/>
        <end position="75"/>
    </location>
</feature>
<evidence type="ECO:0000313" key="4">
    <source>
        <dbReference type="Proteomes" id="UP000231279"/>
    </source>
</evidence>
<evidence type="ECO:0000256" key="1">
    <source>
        <dbReference type="SAM" id="Coils"/>
    </source>
</evidence>
<reference evidence="4" key="1">
    <citation type="journal article" date="2018" name="Gigascience">
        <title>Genome assembly of the Pink Ipe (Handroanthus impetiginosus, Bignoniaceae), a highly valued, ecologically keystone Neotropical timber forest tree.</title>
        <authorList>
            <person name="Silva-Junior O.B."/>
            <person name="Grattapaglia D."/>
            <person name="Novaes E."/>
            <person name="Collevatti R.G."/>
        </authorList>
    </citation>
    <scope>NUCLEOTIDE SEQUENCE [LARGE SCALE GENOMIC DNA]</scope>
    <source>
        <strain evidence="4">cv. UFG-1</strain>
    </source>
</reference>
<sequence>MCGQSASSHNLPRGPNNDTQADEVMPLESENNPESENNAAARASSDDITSQNRRRGPNQGAQVPNHPDQRTKVTVIDDRGTAKMARPRWHKVPKAVKDLLWENFKLRYWWDNLTDMQMRKVWNENASARFRESIYKAKQKALENAENELLRKPHTLDMIGRGPDWMSGHIWDELVEKYWSSPQYKRKSAAARKSRMTEKDGSITKHTGGSIPQAVHRLRMEKDLGRNVDELEVFHRTHRKNQGVGEFGHLYGVSGQCSERVSGSSVTSRFAESDEKINELSKELEDMRAANLKMQEEFLRTQNENKRMLEQALEENRKREEEARKREEGLQEMVCKLLPEVGYTNRQYAGGSGPREQHDFGSKK</sequence>
<protein>
    <submittedName>
        <fullName evidence="3">Uncharacterized protein</fullName>
    </submittedName>
</protein>
<dbReference type="Proteomes" id="UP000231279">
    <property type="component" value="Unassembled WGS sequence"/>
</dbReference>
<accession>A0A2G9FZH3</accession>
<dbReference type="AlphaFoldDB" id="A0A2G9FZH3"/>